<dbReference type="Gene3D" id="3.30.230.10">
    <property type="match status" value="1"/>
</dbReference>
<dbReference type="GO" id="GO:0030163">
    <property type="term" value="P:protein catabolic process"/>
    <property type="evidence" value="ECO:0007669"/>
    <property type="project" value="InterPro"/>
</dbReference>
<dbReference type="InterPro" id="IPR014721">
    <property type="entry name" value="Ribsml_uS5_D2-typ_fold_subgr"/>
</dbReference>
<keyword evidence="4" id="KW-1185">Reference proteome</keyword>
<dbReference type="GO" id="GO:0005524">
    <property type="term" value="F:ATP binding"/>
    <property type="evidence" value="ECO:0007669"/>
    <property type="project" value="InterPro"/>
</dbReference>
<dbReference type="Proteomes" id="UP000662939">
    <property type="component" value="Chromosome"/>
</dbReference>
<dbReference type="InterPro" id="IPR036034">
    <property type="entry name" value="PDZ_sf"/>
</dbReference>
<dbReference type="EC" id="3.4.21.53" evidence="1"/>
<evidence type="ECO:0000259" key="2">
    <source>
        <dbReference type="PROSITE" id="PS51786"/>
    </source>
</evidence>
<organism evidence="3 4">
    <name type="scientific">Natronoglycomyces albus</name>
    <dbReference type="NCBI Taxonomy" id="2811108"/>
    <lineage>
        <taxon>Bacteria</taxon>
        <taxon>Bacillati</taxon>
        <taxon>Actinomycetota</taxon>
        <taxon>Actinomycetes</taxon>
        <taxon>Glycomycetales</taxon>
        <taxon>Glycomycetaceae</taxon>
        <taxon>Natronoglycomyces</taxon>
    </lineage>
</organism>
<feature type="active site" evidence="1">
    <location>
        <position position="227"/>
    </location>
</feature>
<dbReference type="InterPro" id="IPR027065">
    <property type="entry name" value="Lon_Prtase"/>
</dbReference>
<dbReference type="KEGG" id="nav:JQS30_03855"/>
<keyword evidence="1" id="KW-0645">Protease</keyword>
<evidence type="ECO:0000256" key="1">
    <source>
        <dbReference type="PROSITE-ProRule" id="PRU01122"/>
    </source>
</evidence>
<evidence type="ECO:0000313" key="3">
    <source>
        <dbReference type="EMBL" id="QSB06064.1"/>
    </source>
</evidence>
<evidence type="ECO:0000313" key="4">
    <source>
        <dbReference type="Proteomes" id="UP000662939"/>
    </source>
</evidence>
<dbReference type="EMBL" id="CP070496">
    <property type="protein sequence ID" value="QSB06064.1"/>
    <property type="molecule type" value="Genomic_DNA"/>
</dbReference>
<dbReference type="RefSeq" id="WP_213172075.1">
    <property type="nucleotide sequence ID" value="NZ_CP070496.1"/>
</dbReference>
<dbReference type="AlphaFoldDB" id="A0A895XL58"/>
<protein>
    <recommendedName>
        <fullName evidence="1">endopeptidase La</fullName>
        <ecNumber evidence="1">3.4.21.53</ecNumber>
    </recommendedName>
</protein>
<proteinExistence type="inferred from homology"/>
<dbReference type="Gene3D" id="2.30.42.10">
    <property type="match status" value="1"/>
</dbReference>
<dbReference type="GO" id="GO:0004252">
    <property type="term" value="F:serine-type endopeptidase activity"/>
    <property type="evidence" value="ECO:0007669"/>
    <property type="project" value="UniProtKB-UniRule"/>
</dbReference>
<dbReference type="PROSITE" id="PS51786">
    <property type="entry name" value="LON_PROTEOLYTIC"/>
    <property type="match status" value="1"/>
</dbReference>
<dbReference type="SUPFAM" id="SSF54211">
    <property type="entry name" value="Ribosomal protein S5 domain 2-like"/>
    <property type="match status" value="1"/>
</dbReference>
<dbReference type="SUPFAM" id="SSF50156">
    <property type="entry name" value="PDZ domain-like"/>
    <property type="match status" value="1"/>
</dbReference>
<dbReference type="InterPro" id="IPR008269">
    <property type="entry name" value="Lon_proteolytic"/>
</dbReference>
<dbReference type="PANTHER" id="PTHR10046">
    <property type="entry name" value="ATP DEPENDENT LON PROTEASE FAMILY MEMBER"/>
    <property type="match status" value="1"/>
</dbReference>
<accession>A0A895XL58</accession>
<dbReference type="Pfam" id="PF05362">
    <property type="entry name" value="Lon_C"/>
    <property type="match status" value="1"/>
</dbReference>
<dbReference type="InterPro" id="IPR020568">
    <property type="entry name" value="Ribosomal_Su5_D2-typ_SF"/>
</dbReference>
<keyword evidence="1" id="KW-0720">Serine protease</keyword>
<reference evidence="3" key="1">
    <citation type="submission" date="2021-02" db="EMBL/GenBank/DDBJ databases">
        <title>Natronoglycomyces albus gen. nov., sp. nov, a haloalkaliphilic actinobacterium from a soda solonchak soil.</title>
        <authorList>
            <person name="Sorokin D.Y."/>
            <person name="Khijniak T.V."/>
            <person name="Zakharycheva A.P."/>
            <person name="Boueva O.V."/>
            <person name="Ariskina E.V."/>
            <person name="Hahnke R.L."/>
            <person name="Bunk B."/>
            <person name="Sproer C."/>
            <person name="Schumann P."/>
            <person name="Evtushenko L.I."/>
            <person name="Kublanov I.V."/>
        </authorList>
    </citation>
    <scope>NUCLEOTIDE SEQUENCE</scope>
    <source>
        <strain evidence="3">DSM 106290</strain>
    </source>
</reference>
<dbReference type="GO" id="GO:0004176">
    <property type="term" value="F:ATP-dependent peptidase activity"/>
    <property type="evidence" value="ECO:0007669"/>
    <property type="project" value="UniProtKB-UniRule"/>
</dbReference>
<gene>
    <name evidence="3" type="ORF">JQS30_03855</name>
</gene>
<sequence>MKRRGLTVLLGIVMVAVLSAVTLSMSVAYVALGPGPTSDLLGTAEDAEGNERPIITADVDHEGDGQIHLTTVRVRQSVNLGEALRYWWDDSYSVLPRELIYPPDQTPEEIEERQARQWSESQTNAETAALGYLGEPAQAQVMVDVAQLQAGDVIVSIDGTDIADAADFTDFAQSEQDSPTYSITVTRDGDQLVLDLDDLDDLDVVTTREDPYNIAIDTEALNIGGPSAGLMFTLAIIDRVSPQDITGGVNIAGTGEIDVLGNVGAIGGVQQKVVGAKAAGAEYFFAPTANCADAVAAAPEGLDIVGVDTLDDAMSALASIAANEPVSGC</sequence>
<feature type="domain" description="Lon proteolytic" evidence="2">
    <location>
        <begin position="222"/>
        <end position="320"/>
    </location>
</feature>
<comment type="catalytic activity">
    <reaction evidence="1">
        <text>Hydrolysis of proteins in presence of ATP.</text>
        <dbReference type="EC" id="3.4.21.53"/>
    </reaction>
</comment>
<keyword evidence="1" id="KW-0378">Hydrolase</keyword>
<comment type="similarity">
    <text evidence="1">Belongs to the peptidase S16 family.</text>
</comment>
<dbReference type="GO" id="GO:0006508">
    <property type="term" value="P:proteolysis"/>
    <property type="evidence" value="ECO:0007669"/>
    <property type="project" value="UniProtKB-KW"/>
</dbReference>
<name>A0A895XL58_9ACTN</name>
<feature type="active site" evidence="1">
    <location>
        <position position="272"/>
    </location>
</feature>